<dbReference type="EMBL" id="MVDE01000014">
    <property type="protein sequence ID" value="PKQ66532.1"/>
    <property type="molecule type" value="Genomic_DNA"/>
</dbReference>
<keyword evidence="3" id="KW-1185">Reference proteome</keyword>
<feature type="transmembrane region" description="Helical" evidence="1">
    <location>
        <begin position="466"/>
        <end position="489"/>
    </location>
</feature>
<accession>A0A2N3I881</accession>
<dbReference type="SUPFAM" id="SSF82693">
    <property type="entry name" value="Multidrug efflux transporter AcrB pore domain, PN1, PN2, PC1 and PC2 subdomains"/>
    <property type="match status" value="2"/>
</dbReference>
<dbReference type="Gene3D" id="3.30.70.1430">
    <property type="entry name" value="Multidrug efflux transporter AcrB pore domain"/>
    <property type="match status" value="2"/>
</dbReference>
<dbReference type="Gene3D" id="3.30.2090.10">
    <property type="entry name" value="Multidrug efflux transporter AcrB TolC docking domain, DN and DC subdomains"/>
    <property type="match status" value="2"/>
</dbReference>
<feature type="transmembrane region" description="Helical" evidence="1">
    <location>
        <begin position="336"/>
        <end position="352"/>
    </location>
</feature>
<dbReference type="AlphaFoldDB" id="A0A2N3I881"/>
<organism evidence="2 3">
    <name type="scientific">Labilibaculum manganireducens</name>
    <dbReference type="NCBI Taxonomy" id="1940525"/>
    <lineage>
        <taxon>Bacteria</taxon>
        <taxon>Pseudomonadati</taxon>
        <taxon>Bacteroidota</taxon>
        <taxon>Bacteroidia</taxon>
        <taxon>Marinilabiliales</taxon>
        <taxon>Marinifilaceae</taxon>
        <taxon>Labilibaculum</taxon>
    </lineage>
</organism>
<feature type="transmembrane region" description="Helical" evidence="1">
    <location>
        <begin position="359"/>
        <end position="379"/>
    </location>
</feature>
<dbReference type="Gene3D" id="3.30.70.1320">
    <property type="entry name" value="Multidrug efflux transporter AcrB pore domain like"/>
    <property type="match status" value="1"/>
</dbReference>
<evidence type="ECO:0000313" key="2">
    <source>
        <dbReference type="EMBL" id="PKQ66532.1"/>
    </source>
</evidence>
<feature type="transmembrane region" description="Helical" evidence="1">
    <location>
        <begin position="434"/>
        <end position="460"/>
    </location>
</feature>
<dbReference type="GO" id="GO:0042910">
    <property type="term" value="F:xenobiotic transmembrane transporter activity"/>
    <property type="evidence" value="ECO:0007669"/>
    <property type="project" value="TreeGrafter"/>
</dbReference>
<feature type="transmembrane region" description="Helical" evidence="1">
    <location>
        <begin position="949"/>
        <end position="968"/>
    </location>
</feature>
<keyword evidence="1" id="KW-1133">Transmembrane helix</keyword>
<dbReference type="PANTHER" id="PTHR32063:SF0">
    <property type="entry name" value="SWARMING MOTILITY PROTEIN SWRC"/>
    <property type="match status" value="1"/>
</dbReference>
<protein>
    <recommendedName>
        <fullName evidence="4">Cation transporter</fullName>
    </recommendedName>
</protein>
<dbReference type="InterPro" id="IPR027463">
    <property type="entry name" value="AcrB_DN_DC_subdom"/>
</dbReference>
<comment type="caution">
    <text evidence="2">The sequence shown here is derived from an EMBL/GenBank/DDBJ whole genome shotgun (WGS) entry which is preliminary data.</text>
</comment>
<reference evidence="2 3" key="1">
    <citation type="journal article" date="2017" name="Front. Microbiol.">
        <title>Labilibaculum manganireducens gen. nov., sp. nov. and Labilibaculum filiforme sp. nov., Novel Bacteroidetes Isolated from Subsurface Sediments of the Baltic Sea.</title>
        <authorList>
            <person name="Vandieken V."/>
            <person name="Marshall I.P."/>
            <person name="Niemann H."/>
            <person name="Engelen B."/>
            <person name="Cypionka H."/>
        </authorList>
    </citation>
    <scope>NUCLEOTIDE SEQUENCE [LARGE SCALE GENOMIC DNA]</scope>
    <source>
        <strain evidence="2 3">59.10-2M</strain>
    </source>
</reference>
<dbReference type="Pfam" id="PF00873">
    <property type="entry name" value="ACR_tran"/>
    <property type="match status" value="1"/>
</dbReference>
<feature type="transmembrane region" description="Helical" evidence="1">
    <location>
        <begin position="902"/>
        <end position="921"/>
    </location>
</feature>
<dbReference type="InterPro" id="IPR001036">
    <property type="entry name" value="Acrflvin-R"/>
</dbReference>
<dbReference type="PRINTS" id="PR00702">
    <property type="entry name" value="ACRIFLAVINRP"/>
</dbReference>
<dbReference type="Proteomes" id="UP000233618">
    <property type="component" value="Unassembled WGS sequence"/>
</dbReference>
<dbReference type="SUPFAM" id="SSF82866">
    <property type="entry name" value="Multidrug efflux transporter AcrB transmembrane domain"/>
    <property type="match status" value="2"/>
</dbReference>
<feature type="transmembrane region" description="Helical" evidence="1">
    <location>
        <begin position="877"/>
        <end position="896"/>
    </location>
</feature>
<gene>
    <name evidence="2" type="ORF">BZG01_10935</name>
</gene>
<name>A0A2N3I881_9BACT</name>
<feature type="transmembrane region" description="Helical" evidence="1">
    <location>
        <begin position="845"/>
        <end position="865"/>
    </location>
</feature>
<dbReference type="PANTHER" id="PTHR32063">
    <property type="match status" value="1"/>
</dbReference>
<proteinExistence type="predicted"/>
<sequence>MVRFLLSRPIAVTMTFIAILLLGMVSIGLLPVSLMPDISIPEVTVQMNYKNASARVLENSVVAPVRRQLMQVAHLEDIHSETRDGSGIIRLKLAYGSDINLAYIEVNEKIDRAMSSLPRDMPRPKVIKASASDLPVFHLNLSLKQEGNEQKFMELSEFADAVIRKRIEQMPKVAMVDLTGRSFQEILIVPNELQMKSLGFILKDLETLIQENNIDFGNLSIRDGYYQYSICFSSRLRNKKDIEELYLKAGDRLIQLKDLAEVKIVTQPRKGMALINGQEGISLAVIKQSDARLQEMEEELKEMVGIFEKDYPEIAFEISQDQTRLLDYSINNLKQSLLWGAGLAFLIMFFFLKDFKAPWLIGISIPASLIISLLFFHLLGLSLNIISLSGLVLGIGMMIDNSIIVIDNIVQFRERGENLFSSCVKGTNEVIRPLLSSVLTTCAVFIPMIFISGIAGAMFYDQAMAVTIGLFVSFFVSISLLPVYYRLFYRKERRGRMDRLVSKISGVDYAKLYEKGLRLVFRNQLASSLFFLMFIFVGAVLIFKMEKSRLPKVEQHELMLQVDWNARIHVDENKKRVKELLSLVVDSIQQSSALVGEQQYLLNREQEFSSSESRIYLNTENEKRMHVVENVLHHYLTEQYPSARIQFYAPPNLFEQIFGANEAPLVARLSVRSSEETKQVNLLKLLEKDFRKCFSDQLEISQSMQEQLQLTIDPVQLLSYNLEPDVVYQKLRTAFNDNQLAVIKENQSFVPIVLGEGQKRISNILEKTLIQNSQGDDYSLNQLVCEESRVSLKSIVAGKEGEYLPFNINIKESDLLSSQNKIRKINRKYPDVNLSFSGSVFSNRVLMRQLGLVLIISLLLLYFILAAQFESLSQPLIVLLEVPIDIGGALLLLSMFGGSLNLMSLIGIIVMSGIIINDSILKIDTINRLRKEEGYGLIRAISTGGQRRLKPILMTSLTTILALIPFLFTNGLGSDLQKPLAITVIGGMGIGTIVSLYFVPLCYYYLNRKK</sequence>
<evidence type="ECO:0000256" key="1">
    <source>
        <dbReference type="SAM" id="Phobius"/>
    </source>
</evidence>
<keyword evidence="1" id="KW-0472">Membrane</keyword>
<dbReference type="SUPFAM" id="SSF82714">
    <property type="entry name" value="Multidrug efflux transporter AcrB TolC docking domain, DN and DC subdomains"/>
    <property type="match status" value="1"/>
</dbReference>
<keyword evidence="1" id="KW-0812">Transmembrane</keyword>
<dbReference type="Gene3D" id="3.30.70.1440">
    <property type="entry name" value="Multidrug efflux transporter AcrB pore domain"/>
    <property type="match status" value="1"/>
</dbReference>
<dbReference type="Gene3D" id="1.20.1640.10">
    <property type="entry name" value="Multidrug efflux transporter AcrB transmembrane domain"/>
    <property type="match status" value="2"/>
</dbReference>
<feature type="transmembrane region" description="Helical" evidence="1">
    <location>
        <begin position="525"/>
        <end position="543"/>
    </location>
</feature>
<evidence type="ECO:0008006" key="4">
    <source>
        <dbReference type="Google" id="ProtNLM"/>
    </source>
</evidence>
<dbReference type="GO" id="GO:0005886">
    <property type="term" value="C:plasma membrane"/>
    <property type="evidence" value="ECO:0007669"/>
    <property type="project" value="TreeGrafter"/>
</dbReference>
<dbReference type="RefSeq" id="WP_180327290.1">
    <property type="nucleotide sequence ID" value="NZ_MVDE01000014.1"/>
</dbReference>
<feature type="transmembrane region" description="Helical" evidence="1">
    <location>
        <begin position="12"/>
        <end position="34"/>
    </location>
</feature>
<evidence type="ECO:0000313" key="3">
    <source>
        <dbReference type="Proteomes" id="UP000233618"/>
    </source>
</evidence>
<feature type="transmembrane region" description="Helical" evidence="1">
    <location>
        <begin position="980"/>
        <end position="1006"/>
    </location>
</feature>
<feature type="transmembrane region" description="Helical" evidence="1">
    <location>
        <begin position="385"/>
        <end position="406"/>
    </location>
</feature>